<dbReference type="NCBIfam" id="NF038196">
    <property type="entry name" value="ferrodoxin_EFR1"/>
    <property type="match status" value="1"/>
</dbReference>
<organism evidence="5 6">
    <name type="scientific">Diplocloster modestus</name>
    <dbReference type="NCBI Taxonomy" id="2850322"/>
    <lineage>
        <taxon>Bacteria</taxon>
        <taxon>Bacillati</taxon>
        <taxon>Bacillota</taxon>
        <taxon>Clostridia</taxon>
        <taxon>Lachnospirales</taxon>
        <taxon>Lachnospiraceae</taxon>
        <taxon>Diplocloster</taxon>
    </lineage>
</organism>
<name>A0ABS6KA63_9FIRM</name>
<keyword evidence="1" id="KW-0479">Metal-binding</keyword>
<dbReference type="Pfam" id="PF12724">
    <property type="entry name" value="Flavodoxin_5"/>
    <property type="match status" value="1"/>
</dbReference>
<dbReference type="Proteomes" id="UP001314681">
    <property type="component" value="Unassembled WGS sequence"/>
</dbReference>
<gene>
    <name evidence="5" type="ORF">KTH90_15480</name>
</gene>
<evidence type="ECO:0000256" key="2">
    <source>
        <dbReference type="ARBA" id="ARBA00023004"/>
    </source>
</evidence>
<dbReference type="InterPro" id="IPR047964">
    <property type="entry name" value="EFR1-like"/>
</dbReference>
<feature type="domain" description="4Fe-4S ferredoxin-type" evidence="4">
    <location>
        <begin position="184"/>
        <end position="213"/>
    </location>
</feature>
<dbReference type="Gene3D" id="3.30.70.20">
    <property type="match status" value="1"/>
</dbReference>
<evidence type="ECO:0000256" key="3">
    <source>
        <dbReference type="ARBA" id="ARBA00023014"/>
    </source>
</evidence>
<sequence>MLGVYFSGTGNTRYCMEKFMELADHDAEILPLEDLHTVEKIKSQDTVVLGYPIYYSNLPMIVRKFIIQNRSIWKNKKIFLIATMGMFSGDGAGLAARLLKKYGAEVVGGIHLQMPDCISDVRALKKPLEKNQLIIKRAEGKIAKAAEKMKNGRPSREGLGFFSHLAGLFGQRLYFYNKTVKGVNLLKIRSERCVGCGKCEELCPMKNITVVEGKAVPGGNCSMCYRCVNHCPNQALTILGDDIIEQSIIENYI</sequence>
<dbReference type="Gene3D" id="3.40.50.360">
    <property type="match status" value="1"/>
</dbReference>
<proteinExistence type="predicted"/>
<comment type="caution">
    <text evidence="5">The sequence shown here is derived from an EMBL/GenBank/DDBJ whole genome shotgun (WGS) entry which is preliminary data.</text>
</comment>
<dbReference type="EMBL" id="JAHQCX010000011">
    <property type="protein sequence ID" value="MBU9727415.1"/>
    <property type="molecule type" value="Genomic_DNA"/>
</dbReference>
<dbReference type="InterPro" id="IPR029039">
    <property type="entry name" value="Flavoprotein-like_sf"/>
</dbReference>
<dbReference type="InterPro" id="IPR026816">
    <property type="entry name" value="Flavodoxin_dom"/>
</dbReference>
<dbReference type="SUPFAM" id="SSF54862">
    <property type="entry name" value="4Fe-4S ferredoxins"/>
    <property type="match status" value="1"/>
</dbReference>
<evidence type="ECO:0000259" key="4">
    <source>
        <dbReference type="PROSITE" id="PS51379"/>
    </source>
</evidence>
<evidence type="ECO:0000313" key="5">
    <source>
        <dbReference type="EMBL" id="MBU9727415.1"/>
    </source>
</evidence>
<feature type="domain" description="4Fe-4S ferredoxin-type" evidence="4">
    <location>
        <begin position="220"/>
        <end position="241"/>
    </location>
</feature>
<keyword evidence="6" id="KW-1185">Reference proteome</keyword>
<evidence type="ECO:0000313" key="6">
    <source>
        <dbReference type="Proteomes" id="UP001314681"/>
    </source>
</evidence>
<dbReference type="PROSITE" id="PS00198">
    <property type="entry name" value="4FE4S_FER_1"/>
    <property type="match status" value="2"/>
</dbReference>
<protein>
    <submittedName>
        <fullName evidence="5">EFR1 family ferrodoxin</fullName>
    </submittedName>
</protein>
<keyword evidence="2" id="KW-0408">Iron</keyword>
<dbReference type="RefSeq" id="WP_238727022.1">
    <property type="nucleotide sequence ID" value="NZ_JAHQCX010000011.1"/>
</dbReference>
<keyword evidence="3" id="KW-0411">Iron-sulfur</keyword>
<dbReference type="InterPro" id="IPR017900">
    <property type="entry name" value="4Fe4S_Fe_S_CS"/>
</dbReference>
<dbReference type="PROSITE" id="PS51379">
    <property type="entry name" value="4FE4S_FER_2"/>
    <property type="match status" value="2"/>
</dbReference>
<dbReference type="SUPFAM" id="SSF52218">
    <property type="entry name" value="Flavoproteins"/>
    <property type="match status" value="1"/>
</dbReference>
<reference evidence="5 6" key="1">
    <citation type="submission" date="2021-06" db="EMBL/GenBank/DDBJ databases">
        <title>Description of novel taxa of the family Lachnospiraceae.</title>
        <authorList>
            <person name="Chaplin A.V."/>
            <person name="Sokolova S.R."/>
            <person name="Pikina A.P."/>
            <person name="Korzhanova M."/>
            <person name="Belova V."/>
            <person name="Korostin D."/>
            <person name="Efimov B.A."/>
        </authorList>
    </citation>
    <scope>NUCLEOTIDE SEQUENCE [LARGE SCALE GENOMIC DNA]</scope>
    <source>
        <strain evidence="5 6">ASD4241</strain>
    </source>
</reference>
<evidence type="ECO:0000256" key="1">
    <source>
        <dbReference type="ARBA" id="ARBA00022723"/>
    </source>
</evidence>
<dbReference type="InterPro" id="IPR017896">
    <property type="entry name" value="4Fe4S_Fe-S-bd"/>
</dbReference>
<accession>A0ABS6KA63</accession>
<dbReference type="Pfam" id="PF13237">
    <property type="entry name" value="Fer4_10"/>
    <property type="match status" value="1"/>
</dbReference>